<dbReference type="Gene3D" id="3.40.50.1000">
    <property type="entry name" value="HAD superfamily/HAD-like"/>
    <property type="match status" value="1"/>
</dbReference>
<comment type="similarity">
    <text evidence="2">Belongs to the HAD-like hydrolase superfamily. CbbY/CbbZ/Gph/YieH family.</text>
</comment>
<keyword evidence="3" id="KW-0479">Metal-binding</keyword>
<dbReference type="CDD" id="cd07505">
    <property type="entry name" value="HAD_BPGM-like"/>
    <property type="match status" value="1"/>
</dbReference>
<dbReference type="InterPro" id="IPR041492">
    <property type="entry name" value="HAD_2"/>
</dbReference>
<dbReference type="SFLD" id="SFLDS00003">
    <property type="entry name" value="Haloacid_Dehalogenase"/>
    <property type="match status" value="1"/>
</dbReference>
<dbReference type="eggNOG" id="COG0637">
    <property type="taxonomic scope" value="Bacteria"/>
</dbReference>
<dbReference type="OrthoDB" id="9797743at2"/>
<dbReference type="PANTHER" id="PTHR46193:SF18">
    <property type="entry name" value="HEXITOL PHOSPHATASE B"/>
    <property type="match status" value="1"/>
</dbReference>
<protein>
    <submittedName>
        <fullName evidence="6">Beta-phosphoglucomutase, HAD superfamily</fullName>
    </submittedName>
</protein>
<evidence type="ECO:0000313" key="7">
    <source>
        <dbReference type="Proteomes" id="UP000183028"/>
    </source>
</evidence>
<name>A0A1H6QNT9_9FIRM</name>
<evidence type="ECO:0000256" key="1">
    <source>
        <dbReference type="ARBA" id="ARBA00001946"/>
    </source>
</evidence>
<comment type="cofactor">
    <cofactor evidence="1">
        <name>Mg(2+)</name>
        <dbReference type="ChEBI" id="CHEBI:18420"/>
    </cofactor>
</comment>
<dbReference type="InterPro" id="IPR051600">
    <property type="entry name" value="Beta-PGM-like"/>
</dbReference>
<keyword evidence="5" id="KW-0119">Carbohydrate metabolism</keyword>
<dbReference type="SFLD" id="SFLDG01129">
    <property type="entry name" value="C1.5:_HAD__Beta-PGM__Phosphata"/>
    <property type="match status" value="1"/>
</dbReference>
<dbReference type="Gene3D" id="1.10.150.240">
    <property type="entry name" value="Putative phosphatase, domain 2"/>
    <property type="match status" value="1"/>
</dbReference>
<dbReference type="InterPro" id="IPR023198">
    <property type="entry name" value="PGP-like_dom2"/>
</dbReference>
<sequence length="223" mass="25625">MKTKGVIFDFNGTLFFDNDKHILAWGKISQIIRHKGISEEELHEHFNGVPNNKIIAYLFQKACDEKTLAYYSQLKESYYRQYCQEDTASFHLVAGAEAYFDCLKHANIPFTIASASIKENVDFFVSSFHLDQWLDPHKIVYDDGSYENKIAMFKKAAQRLDIDLQESTIFEDSLSGIESAYQAGCRNIIVVNSADKKEIYQKLPGVTKVIDTFEELIDNHEKV</sequence>
<accession>A0A1H6QNT9</accession>
<dbReference type="EMBL" id="FNYK01000004">
    <property type="protein sequence ID" value="SEI43666.1"/>
    <property type="molecule type" value="Genomic_DNA"/>
</dbReference>
<dbReference type="Pfam" id="PF13419">
    <property type="entry name" value="HAD_2"/>
    <property type="match status" value="1"/>
</dbReference>
<dbReference type="RefSeq" id="WP_074731213.1">
    <property type="nucleotide sequence ID" value="NZ_CACVTN010000053.1"/>
</dbReference>
<dbReference type="InterPro" id="IPR036412">
    <property type="entry name" value="HAD-like_sf"/>
</dbReference>
<dbReference type="Proteomes" id="UP000183028">
    <property type="component" value="Unassembled WGS sequence"/>
</dbReference>
<gene>
    <name evidence="6" type="ORF">SAMN04487834_10047</name>
</gene>
<organism evidence="6 7">
    <name type="scientific">Sharpea azabuensis</name>
    <dbReference type="NCBI Taxonomy" id="322505"/>
    <lineage>
        <taxon>Bacteria</taxon>
        <taxon>Bacillati</taxon>
        <taxon>Bacillota</taxon>
        <taxon>Erysipelotrichia</taxon>
        <taxon>Erysipelotrichales</taxon>
        <taxon>Coprobacillaceae</taxon>
        <taxon>Sharpea</taxon>
    </lineage>
</organism>
<dbReference type="InterPro" id="IPR023214">
    <property type="entry name" value="HAD_sf"/>
</dbReference>
<dbReference type="GO" id="GO:0003824">
    <property type="term" value="F:catalytic activity"/>
    <property type="evidence" value="ECO:0007669"/>
    <property type="project" value="UniProtKB-ARBA"/>
</dbReference>
<evidence type="ECO:0000256" key="5">
    <source>
        <dbReference type="ARBA" id="ARBA00023277"/>
    </source>
</evidence>
<dbReference type="GO" id="GO:0046872">
    <property type="term" value="F:metal ion binding"/>
    <property type="evidence" value="ECO:0007669"/>
    <property type="project" value="UniProtKB-KW"/>
</dbReference>
<proteinExistence type="inferred from homology"/>
<evidence type="ECO:0000256" key="2">
    <source>
        <dbReference type="ARBA" id="ARBA00006171"/>
    </source>
</evidence>
<dbReference type="AlphaFoldDB" id="A0A1H6QNT9"/>
<keyword evidence="4" id="KW-0460">Magnesium</keyword>
<evidence type="ECO:0000256" key="4">
    <source>
        <dbReference type="ARBA" id="ARBA00022842"/>
    </source>
</evidence>
<evidence type="ECO:0000313" key="6">
    <source>
        <dbReference type="EMBL" id="SEI43666.1"/>
    </source>
</evidence>
<dbReference type="STRING" id="322505.SAMN04487836_13820"/>
<evidence type="ECO:0000256" key="3">
    <source>
        <dbReference type="ARBA" id="ARBA00022723"/>
    </source>
</evidence>
<dbReference type="PANTHER" id="PTHR46193">
    <property type="entry name" value="6-PHOSPHOGLUCONATE PHOSPHATASE"/>
    <property type="match status" value="1"/>
</dbReference>
<dbReference type="SUPFAM" id="SSF56784">
    <property type="entry name" value="HAD-like"/>
    <property type="match status" value="1"/>
</dbReference>
<keyword evidence="7" id="KW-1185">Reference proteome</keyword>
<reference evidence="7" key="1">
    <citation type="submission" date="2016-10" db="EMBL/GenBank/DDBJ databases">
        <authorList>
            <person name="Varghese N."/>
            <person name="Submissions S."/>
        </authorList>
    </citation>
    <scope>NUCLEOTIDE SEQUENCE [LARGE SCALE GENOMIC DNA]</scope>
    <source>
        <strain evidence="7">DSM 20406</strain>
    </source>
</reference>